<sequence length="524" mass="56988">MGDLSARRANISTCRCASIWYLGELGFWINLCGYEALESEPLKILLHGLNFSPEEIGIGKYSGEMVSALAEAGHEVVVVTTPPYYPQWAILPGFSGLSYRKEWQVASGEQREQNTPPETRDSSLATRGSVEVIRCPLWVPGKVTGLKRILHLASFGLSSIPAVLWKAITFRPDVILTVEPAAMCMPTTWFASRLCGAKCWLHVQDFEIDAAFELGILKQPLLKRLVLAAEGGLMRRFDRVSSISPNMLLKLIQKGVNEQRVVSFPNWVDCEAMKPLVWPGETAASAAILGAQAGGARDEAVRSKVWDDLHRSPSGGDKRGDIDCLRESFAIPSGKCVALYSGNMGAKQGLELIVEAARRTVDNTHLHYVLCGTGASFQAMAQACENLPNVQMLPLQPFERFNSLMNCADIHLLPQRAGAADLVMPSKLTGMLATGRPVVACADPGTQISDVVQGHGVVVKPDDASGFTHAIEELAHDSQRRVVLGMAARRYALDFLGHDAILGNFVADLEELVGGASQYEYELS</sequence>
<dbReference type="CDD" id="cd03794">
    <property type="entry name" value="GT4_WbuB-like"/>
    <property type="match status" value="1"/>
</dbReference>
<dbReference type="Pfam" id="PF13579">
    <property type="entry name" value="Glyco_trans_4_4"/>
    <property type="match status" value="1"/>
</dbReference>
<dbReference type="EMBL" id="ANOH01000177">
    <property type="protein sequence ID" value="EMI56051.1"/>
    <property type="molecule type" value="Genomic_DNA"/>
</dbReference>
<dbReference type="InterPro" id="IPR001296">
    <property type="entry name" value="Glyco_trans_1"/>
</dbReference>
<comment type="caution">
    <text evidence="3">The sequence shown here is derived from an EMBL/GenBank/DDBJ whole genome shotgun (WGS) entry which is preliminary data.</text>
</comment>
<dbReference type="InterPro" id="IPR050194">
    <property type="entry name" value="Glycosyltransferase_grp1"/>
</dbReference>
<dbReference type="AlphaFoldDB" id="M5UDW7"/>
<dbReference type="Gene3D" id="3.40.50.2000">
    <property type="entry name" value="Glycogen Phosphorylase B"/>
    <property type="match status" value="2"/>
</dbReference>
<gene>
    <name evidence="3" type="ORF">RSSM_02513</name>
</gene>
<dbReference type="PATRIC" id="fig|1263870.3.peg.2672"/>
<dbReference type="NCBIfam" id="NF007640">
    <property type="entry name" value="PRK10307.1"/>
    <property type="match status" value="1"/>
</dbReference>
<dbReference type="Pfam" id="PF00534">
    <property type="entry name" value="Glycos_transf_1"/>
    <property type="match status" value="1"/>
</dbReference>
<keyword evidence="4" id="KW-1185">Reference proteome</keyword>
<evidence type="ECO:0000259" key="2">
    <source>
        <dbReference type="Pfam" id="PF13579"/>
    </source>
</evidence>
<dbReference type="PANTHER" id="PTHR45947">
    <property type="entry name" value="SULFOQUINOVOSYL TRANSFERASE SQD2"/>
    <property type="match status" value="1"/>
</dbReference>
<evidence type="ECO:0000313" key="3">
    <source>
        <dbReference type="EMBL" id="EMI56051.1"/>
    </source>
</evidence>
<evidence type="ECO:0000259" key="1">
    <source>
        <dbReference type="Pfam" id="PF00534"/>
    </source>
</evidence>
<feature type="domain" description="Glycosyltransferase subfamily 4-like N-terminal" evidence="2">
    <location>
        <begin position="57"/>
        <end position="267"/>
    </location>
</feature>
<keyword evidence="3" id="KW-0808">Transferase</keyword>
<evidence type="ECO:0000313" key="4">
    <source>
        <dbReference type="Proteomes" id="UP000011885"/>
    </source>
</evidence>
<dbReference type="SUPFAM" id="SSF53756">
    <property type="entry name" value="UDP-Glycosyltransferase/glycogen phosphorylase"/>
    <property type="match status" value="1"/>
</dbReference>
<name>M5UDW7_9BACT</name>
<protein>
    <submittedName>
        <fullName evidence="3">Colanic acid biosynthesis glycosyl transferase WcaI</fullName>
    </submittedName>
</protein>
<reference evidence="3 4" key="1">
    <citation type="journal article" date="2013" name="Mar. Genomics">
        <title>Expression of sulfatases in Rhodopirellula baltica and the diversity of sulfatases in the genus Rhodopirellula.</title>
        <authorList>
            <person name="Wegner C.E."/>
            <person name="Richter-Heitmann T."/>
            <person name="Klindworth A."/>
            <person name="Klockow C."/>
            <person name="Richter M."/>
            <person name="Achstetter T."/>
            <person name="Glockner F.O."/>
            <person name="Harder J."/>
        </authorList>
    </citation>
    <scope>NUCLEOTIDE SEQUENCE [LARGE SCALE GENOMIC DNA]</scope>
    <source>
        <strain evidence="3 4">SM41</strain>
    </source>
</reference>
<feature type="domain" description="Glycosyl transferase family 1" evidence="1">
    <location>
        <begin position="325"/>
        <end position="490"/>
    </location>
</feature>
<dbReference type="Proteomes" id="UP000011885">
    <property type="component" value="Unassembled WGS sequence"/>
</dbReference>
<proteinExistence type="predicted"/>
<accession>M5UDW7</accession>
<dbReference type="PANTHER" id="PTHR45947:SF3">
    <property type="entry name" value="SULFOQUINOVOSYL TRANSFERASE SQD2"/>
    <property type="match status" value="1"/>
</dbReference>
<dbReference type="GO" id="GO:0016758">
    <property type="term" value="F:hexosyltransferase activity"/>
    <property type="evidence" value="ECO:0007669"/>
    <property type="project" value="TreeGrafter"/>
</dbReference>
<dbReference type="InterPro" id="IPR028098">
    <property type="entry name" value="Glyco_trans_4-like_N"/>
</dbReference>
<organism evidence="3 4">
    <name type="scientific">Rhodopirellula sallentina SM41</name>
    <dbReference type="NCBI Taxonomy" id="1263870"/>
    <lineage>
        <taxon>Bacteria</taxon>
        <taxon>Pseudomonadati</taxon>
        <taxon>Planctomycetota</taxon>
        <taxon>Planctomycetia</taxon>
        <taxon>Pirellulales</taxon>
        <taxon>Pirellulaceae</taxon>
        <taxon>Rhodopirellula</taxon>
    </lineage>
</organism>